<dbReference type="Proteomes" id="UP000823775">
    <property type="component" value="Unassembled WGS sequence"/>
</dbReference>
<comment type="caution">
    <text evidence="1">The sequence shown here is derived from an EMBL/GenBank/DDBJ whole genome shotgun (WGS) entry which is preliminary data.</text>
</comment>
<evidence type="ECO:0000313" key="1">
    <source>
        <dbReference type="EMBL" id="MCE5166714.1"/>
    </source>
</evidence>
<keyword evidence="2" id="KW-1185">Reference proteome</keyword>
<organism evidence="1 2">
    <name type="scientific">Datura stramonium</name>
    <name type="common">Jimsonweed</name>
    <name type="synonym">Common thornapple</name>
    <dbReference type="NCBI Taxonomy" id="4076"/>
    <lineage>
        <taxon>Eukaryota</taxon>
        <taxon>Viridiplantae</taxon>
        <taxon>Streptophyta</taxon>
        <taxon>Embryophyta</taxon>
        <taxon>Tracheophyta</taxon>
        <taxon>Spermatophyta</taxon>
        <taxon>Magnoliopsida</taxon>
        <taxon>eudicotyledons</taxon>
        <taxon>Gunneridae</taxon>
        <taxon>Pentapetalae</taxon>
        <taxon>asterids</taxon>
        <taxon>lamiids</taxon>
        <taxon>Solanales</taxon>
        <taxon>Solanaceae</taxon>
        <taxon>Solanoideae</taxon>
        <taxon>Datureae</taxon>
        <taxon>Datura</taxon>
    </lineage>
</organism>
<accession>A0ABS8Y6S8</accession>
<gene>
    <name evidence="1" type="ORF">HAX54_024938</name>
</gene>
<feature type="non-terminal residue" evidence="1">
    <location>
        <position position="1"/>
    </location>
</feature>
<name>A0ABS8Y6S8_DATST</name>
<dbReference type="EMBL" id="JACEIK010030237">
    <property type="protein sequence ID" value="MCE5166714.1"/>
    <property type="molecule type" value="Genomic_DNA"/>
</dbReference>
<evidence type="ECO:0000313" key="2">
    <source>
        <dbReference type="Proteomes" id="UP000823775"/>
    </source>
</evidence>
<sequence>KEQRPLQFFHRNPTIMANYTATGQPSTTMAAQVLLATPPSIPISTDTTSYSGLDYSKLLKSSPLNKVKSCPNESLPLISMKPITVLHGGSYLKWSVSEVNIRNVIENLLYVEREKYSYGWLESEVLHSAIPTQCNIKGDC</sequence>
<protein>
    <submittedName>
        <fullName evidence="1">Uncharacterized protein</fullName>
    </submittedName>
</protein>
<reference evidence="1 2" key="1">
    <citation type="journal article" date="2021" name="BMC Genomics">
        <title>Datura genome reveals duplications of psychoactive alkaloid biosynthetic genes and high mutation rate following tissue culture.</title>
        <authorList>
            <person name="Rajewski A."/>
            <person name="Carter-House D."/>
            <person name="Stajich J."/>
            <person name="Litt A."/>
        </authorList>
    </citation>
    <scope>NUCLEOTIDE SEQUENCE [LARGE SCALE GENOMIC DNA]</scope>
    <source>
        <strain evidence="1">AR-01</strain>
    </source>
</reference>
<proteinExistence type="predicted"/>